<evidence type="ECO:0000256" key="1">
    <source>
        <dbReference type="SAM" id="MobiDB-lite"/>
    </source>
</evidence>
<feature type="region of interest" description="Disordered" evidence="1">
    <location>
        <begin position="1"/>
        <end position="30"/>
    </location>
</feature>
<dbReference type="EMBL" id="LR798339">
    <property type="protein sequence ID" value="CAB5224945.1"/>
    <property type="molecule type" value="Genomic_DNA"/>
</dbReference>
<proteinExistence type="predicted"/>
<sequence length="82" mass="9331">MESDNTCSECGCGEEDDMEMEDDGEEEDMQGERIAELRDDLQRVVDKMSKLAPDTEEEDSSEDYMLPLPTVFSVRKMMAPKS</sequence>
<reference evidence="2" key="1">
    <citation type="submission" date="2020-05" db="EMBL/GenBank/DDBJ databases">
        <authorList>
            <person name="Chiriac C."/>
            <person name="Salcher M."/>
            <person name="Ghai R."/>
            <person name="Kavagutti S V."/>
        </authorList>
    </citation>
    <scope>NUCLEOTIDE SEQUENCE</scope>
</reference>
<feature type="compositionally biased region" description="Acidic residues" evidence="1">
    <location>
        <begin position="12"/>
        <end position="29"/>
    </location>
</feature>
<name>A0A6J7X399_9CAUD</name>
<accession>A0A6J7X399</accession>
<protein>
    <submittedName>
        <fullName evidence="2">Uncharacterized protein</fullName>
    </submittedName>
</protein>
<organism evidence="2">
    <name type="scientific">uncultured Caudovirales phage</name>
    <dbReference type="NCBI Taxonomy" id="2100421"/>
    <lineage>
        <taxon>Viruses</taxon>
        <taxon>Duplodnaviria</taxon>
        <taxon>Heunggongvirae</taxon>
        <taxon>Uroviricota</taxon>
        <taxon>Caudoviricetes</taxon>
        <taxon>Peduoviridae</taxon>
        <taxon>Maltschvirus</taxon>
        <taxon>Maltschvirus maltsch</taxon>
    </lineage>
</organism>
<evidence type="ECO:0000313" key="2">
    <source>
        <dbReference type="EMBL" id="CAB5224945.1"/>
    </source>
</evidence>
<gene>
    <name evidence="2" type="ORF">UFOVP742_47</name>
</gene>